<dbReference type="AlphaFoldDB" id="A0A381YLT2"/>
<protein>
    <submittedName>
        <fullName evidence="1">Uncharacterized protein</fullName>
    </submittedName>
</protein>
<dbReference type="EMBL" id="UINC01018455">
    <property type="protein sequence ID" value="SVA77531.1"/>
    <property type="molecule type" value="Genomic_DNA"/>
</dbReference>
<reference evidence="1" key="1">
    <citation type="submission" date="2018-05" db="EMBL/GenBank/DDBJ databases">
        <authorList>
            <person name="Lanie J.A."/>
            <person name="Ng W.-L."/>
            <person name="Kazmierczak K.M."/>
            <person name="Andrzejewski T.M."/>
            <person name="Davidsen T.M."/>
            <person name="Wayne K.J."/>
            <person name="Tettelin H."/>
            <person name="Glass J.I."/>
            <person name="Rusch D."/>
            <person name="Podicherti R."/>
            <person name="Tsui H.-C.T."/>
            <person name="Winkler M.E."/>
        </authorList>
    </citation>
    <scope>NUCLEOTIDE SEQUENCE</scope>
</reference>
<gene>
    <name evidence="1" type="ORF">METZ01_LOCUS130385</name>
</gene>
<proteinExistence type="predicted"/>
<name>A0A381YLT2_9ZZZZ</name>
<sequence>MEDNLIEEYDDDWIEKIYYEDGIKITRYKPSWYKNPDKFNSPIKGNLRKPIFGPKDP</sequence>
<accession>A0A381YLT2</accession>
<evidence type="ECO:0000313" key="1">
    <source>
        <dbReference type="EMBL" id="SVA77531.1"/>
    </source>
</evidence>
<organism evidence="1">
    <name type="scientific">marine metagenome</name>
    <dbReference type="NCBI Taxonomy" id="408172"/>
    <lineage>
        <taxon>unclassified sequences</taxon>
        <taxon>metagenomes</taxon>
        <taxon>ecological metagenomes</taxon>
    </lineage>
</organism>